<keyword evidence="2" id="KW-1185">Reference proteome</keyword>
<protein>
    <submittedName>
        <fullName evidence="1">Uncharacterized protein</fullName>
    </submittedName>
</protein>
<dbReference type="Proteomes" id="UP000499080">
    <property type="component" value="Unassembled WGS sequence"/>
</dbReference>
<reference evidence="1 2" key="1">
    <citation type="journal article" date="2019" name="Sci. Rep.">
        <title>Orb-weaving spider Araneus ventricosus genome elucidates the spidroin gene catalogue.</title>
        <authorList>
            <person name="Kono N."/>
            <person name="Nakamura H."/>
            <person name="Ohtoshi R."/>
            <person name="Moran D.A.P."/>
            <person name="Shinohara A."/>
            <person name="Yoshida Y."/>
            <person name="Fujiwara M."/>
            <person name="Mori M."/>
            <person name="Tomita M."/>
            <person name="Arakawa K."/>
        </authorList>
    </citation>
    <scope>NUCLEOTIDE SEQUENCE [LARGE SCALE GENOMIC DNA]</scope>
</reference>
<proteinExistence type="predicted"/>
<comment type="caution">
    <text evidence="1">The sequence shown here is derived from an EMBL/GenBank/DDBJ whole genome shotgun (WGS) entry which is preliminary data.</text>
</comment>
<dbReference type="EMBL" id="BGPR01147440">
    <property type="protein sequence ID" value="GBN79165.1"/>
    <property type="molecule type" value="Genomic_DNA"/>
</dbReference>
<gene>
    <name evidence="1" type="ORF">AVEN_201157_1</name>
</gene>
<organism evidence="1 2">
    <name type="scientific">Araneus ventricosus</name>
    <name type="common">Orbweaver spider</name>
    <name type="synonym">Epeira ventricosa</name>
    <dbReference type="NCBI Taxonomy" id="182803"/>
    <lineage>
        <taxon>Eukaryota</taxon>
        <taxon>Metazoa</taxon>
        <taxon>Ecdysozoa</taxon>
        <taxon>Arthropoda</taxon>
        <taxon>Chelicerata</taxon>
        <taxon>Arachnida</taxon>
        <taxon>Araneae</taxon>
        <taxon>Araneomorphae</taxon>
        <taxon>Entelegynae</taxon>
        <taxon>Araneoidea</taxon>
        <taxon>Araneidae</taxon>
        <taxon>Araneus</taxon>
    </lineage>
</organism>
<dbReference type="AlphaFoldDB" id="A0A4Y2RVZ5"/>
<accession>A0A4Y2RVZ5</accession>
<evidence type="ECO:0000313" key="2">
    <source>
        <dbReference type="Proteomes" id="UP000499080"/>
    </source>
</evidence>
<name>A0A4Y2RVZ5_ARAVE</name>
<sequence>MDSFETVIKDDDDTLAELSSSGFHVTPAEDISHAIELEQHPCTQWKLGGNGFRTQNLTIPIPKPYNQASTCNIKRS</sequence>
<evidence type="ECO:0000313" key="1">
    <source>
        <dbReference type="EMBL" id="GBN79165.1"/>
    </source>
</evidence>